<feature type="transmembrane region" description="Helical" evidence="6">
    <location>
        <begin position="173"/>
        <end position="196"/>
    </location>
</feature>
<dbReference type="Proteomes" id="UP000799771">
    <property type="component" value="Unassembled WGS sequence"/>
</dbReference>
<keyword evidence="4 6" id="KW-0472">Membrane</keyword>
<organism evidence="8 9">
    <name type="scientific">Dothidotthia symphoricarpi CBS 119687</name>
    <dbReference type="NCBI Taxonomy" id="1392245"/>
    <lineage>
        <taxon>Eukaryota</taxon>
        <taxon>Fungi</taxon>
        <taxon>Dikarya</taxon>
        <taxon>Ascomycota</taxon>
        <taxon>Pezizomycotina</taxon>
        <taxon>Dothideomycetes</taxon>
        <taxon>Pleosporomycetidae</taxon>
        <taxon>Pleosporales</taxon>
        <taxon>Dothidotthiaceae</taxon>
        <taxon>Dothidotthia</taxon>
    </lineage>
</organism>
<evidence type="ECO:0000259" key="7">
    <source>
        <dbReference type="Pfam" id="PF20684"/>
    </source>
</evidence>
<name>A0A6A6AD64_9PLEO</name>
<dbReference type="OrthoDB" id="2988756at2759"/>
<evidence type="ECO:0000313" key="9">
    <source>
        <dbReference type="Proteomes" id="UP000799771"/>
    </source>
</evidence>
<evidence type="ECO:0000256" key="4">
    <source>
        <dbReference type="ARBA" id="ARBA00023136"/>
    </source>
</evidence>
<keyword evidence="9" id="KW-1185">Reference proteome</keyword>
<feature type="transmembrane region" description="Helical" evidence="6">
    <location>
        <begin position="6"/>
        <end position="26"/>
    </location>
</feature>
<comment type="similarity">
    <text evidence="5">Belongs to the SAT4 family.</text>
</comment>
<reference evidence="8" key="1">
    <citation type="journal article" date="2020" name="Stud. Mycol.">
        <title>101 Dothideomycetes genomes: a test case for predicting lifestyles and emergence of pathogens.</title>
        <authorList>
            <person name="Haridas S."/>
            <person name="Albert R."/>
            <person name="Binder M."/>
            <person name="Bloem J."/>
            <person name="Labutti K."/>
            <person name="Salamov A."/>
            <person name="Andreopoulos B."/>
            <person name="Baker S."/>
            <person name="Barry K."/>
            <person name="Bills G."/>
            <person name="Bluhm B."/>
            <person name="Cannon C."/>
            <person name="Castanera R."/>
            <person name="Culley D."/>
            <person name="Daum C."/>
            <person name="Ezra D."/>
            <person name="Gonzalez J."/>
            <person name="Henrissat B."/>
            <person name="Kuo A."/>
            <person name="Liang C."/>
            <person name="Lipzen A."/>
            <person name="Lutzoni F."/>
            <person name="Magnuson J."/>
            <person name="Mondo S."/>
            <person name="Nolan M."/>
            <person name="Ohm R."/>
            <person name="Pangilinan J."/>
            <person name="Park H.-J."/>
            <person name="Ramirez L."/>
            <person name="Alfaro M."/>
            <person name="Sun H."/>
            <person name="Tritt A."/>
            <person name="Yoshinaga Y."/>
            <person name="Zwiers L.-H."/>
            <person name="Turgeon B."/>
            <person name="Goodwin S."/>
            <person name="Spatafora J."/>
            <person name="Crous P."/>
            <person name="Grigoriev I."/>
        </authorList>
    </citation>
    <scope>NUCLEOTIDE SEQUENCE</scope>
    <source>
        <strain evidence="8">CBS 119687</strain>
    </source>
</reference>
<feature type="domain" description="Rhodopsin" evidence="7">
    <location>
        <begin position="22"/>
        <end position="260"/>
    </location>
</feature>
<dbReference type="Pfam" id="PF20684">
    <property type="entry name" value="Fung_rhodopsin"/>
    <property type="match status" value="1"/>
</dbReference>
<evidence type="ECO:0000256" key="3">
    <source>
        <dbReference type="ARBA" id="ARBA00022989"/>
    </source>
</evidence>
<dbReference type="EMBL" id="ML977505">
    <property type="protein sequence ID" value="KAF2129710.1"/>
    <property type="molecule type" value="Genomic_DNA"/>
</dbReference>
<dbReference type="GeneID" id="54405362"/>
<dbReference type="GO" id="GO:0016020">
    <property type="term" value="C:membrane"/>
    <property type="evidence" value="ECO:0007669"/>
    <property type="project" value="UniProtKB-SubCell"/>
</dbReference>
<evidence type="ECO:0000256" key="6">
    <source>
        <dbReference type="SAM" id="Phobius"/>
    </source>
</evidence>
<sequence>MMSKTVIIHHLFTGLALITMALRLLCRQIVFHKFNFGDYCTMVGMLCAAARGGIIHVVLVWGTNNMSSQARAQIDFTPEEIYRRTIGSKLTIANRPIYNSYLWLQKLVLLHFFARNFHPQDRSSRYILWSYGFVFLSTWIAAQVVGFTECDPFNLYWQVSPAPGKCVQAQVQLVVLGVLNIVTDSMLLVLPLPTLISLQTPWRTKIRLYILCALAMFIIAITIIRLPINAMNAAVQANRTIWASTELLTAAIVVNAPTLYGAINHWRQRWQIKANASRARRDDFSNTRTAENSARLRFTHPNAIYDDVDDDDNELMLRAPDKTSARQESTTQQYLSQEGIVMKPLEVSYCELGKLDATRSNGKALCEII</sequence>
<accession>A0A6A6AD64</accession>
<dbReference type="PANTHER" id="PTHR33048:SF166">
    <property type="entry name" value="PTH11-LIKE INTEGRAL MEMBRANE PROTEIN"/>
    <property type="match status" value="1"/>
</dbReference>
<dbReference type="PANTHER" id="PTHR33048">
    <property type="entry name" value="PTH11-LIKE INTEGRAL MEMBRANE PROTEIN (AFU_ORTHOLOGUE AFUA_5G11245)"/>
    <property type="match status" value="1"/>
</dbReference>
<protein>
    <recommendedName>
        <fullName evidence="7">Rhodopsin domain-containing protein</fullName>
    </recommendedName>
</protein>
<dbReference type="InterPro" id="IPR052337">
    <property type="entry name" value="SAT4-like"/>
</dbReference>
<feature type="transmembrane region" description="Helical" evidence="6">
    <location>
        <begin position="240"/>
        <end position="263"/>
    </location>
</feature>
<keyword evidence="2 6" id="KW-0812">Transmembrane</keyword>
<feature type="transmembrane region" description="Helical" evidence="6">
    <location>
        <begin position="126"/>
        <end position="147"/>
    </location>
</feature>
<evidence type="ECO:0000256" key="2">
    <source>
        <dbReference type="ARBA" id="ARBA00022692"/>
    </source>
</evidence>
<evidence type="ECO:0000256" key="5">
    <source>
        <dbReference type="ARBA" id="ARBA00038359"/>
    </source>
</evidence>
<evidence type="ECO:0000313" key="8">
    <source>
        <dbReference type="EMBL" id="KAF2129710.1"/>
    </source>
</evidence>
<feature type="transmembrane region" description="Helical" evidence="6">
    <location>
        <begin position="38"/>
        <end position="61"/>
    </location>
</feature>
<feature type="transmembrane region" description="Helical" evidence="6">
    <location>
        <begin position="208"/>
        <end position="228"/>
    </location>
</feature>
<dbReference type="RefSeq" id="XP_033524099.1">
    <property type="nucleotide sequence ID" value="XM_033664930.1"/>
</dbReference>
<dbReference type="AlphaFoldDB" id="A0A6A6AD64"/>
<evidence type="ECO:0000256" key="1">
    <source>
        <dbReference type="ARBA" id="ARBA00004141"/>
    </source>
</evidence>
<dbReference type="InterPro" id="IPR049326">
    <property type="entry name" value="Rhodopsin_dom_fungi"/>
</dbReference>
<comment type="subcellular location">
    <subcellularLocation>
        <location evidence="1">Membrane</location>
        <topology evidence="1">Multi-pass membrane protein</topology>
    </subcellularLocation>
</comment>
<proteinExistence type="inferred from homology"/>
<gene>
    <name evidence="8" type="ORF">P153DRAFT_314846</name>
</gene>
<keyword evidence="3 6" id="KW-1133">Transmembrane helix</keyword>